<keyword evidence="1" id="KW-1133">Transmembrane helix</keyword>
<feature type="transmembrane region" description="Helical" evidence="1">
    <location>
        <begin position="32"/>
        <end position="54"/>
    </location>
</feature>
<keyword evidence="1" id="KW-0472">Membrane</keyword>
<keyword evidence="1" id="KW-0812">Transmembrane</keyword>
<evidence type="ECO:0000313" key="2">
    <source>
        <dbReference type="EMBL" id="MFD2205451.1"/>
    </source>
</evidence>
<evidence type="ECO:0000256" key="1">
    <source>
        <dbReference type="SAM" id="Phobius"/>
    </source>
</evidence>
<protein>
    <submittedName>
        <fullName evidence="2">Uncharacterized protein</fullName>
    </submittedName>
</protein>
<keyword evidence="3" id="KW-1185">Reference proteome</keyword>
<reference evidence="3" key="1">
    <citation type="journal article" date="2019" name="Int. J. Syst. Evol. Microbiol.">
        <title>The Global Catalogue of Microorganisms (GCM) 10K type strain sequencing project: providing services to taxonomists for standard genome sequencing and annotation.</title>
        <authorList>
            <consortium name="The Broad Institute Genomics Platform"/>
            <consortium name="The Broad Institute Genome Sequencing Center for Infectious Disease"/>
            <person name="Wu L."/>
            <person name="Ma J."/>
        </authorList>
    </citation>
    <scope>NUCLEOTIDE SEQUENCE [LARGE SCALE GENOMIC DNA]</scope>
    <source>
        <strain evidence="3">CGMCC 4.7192</strain>
    </source>
</reference>
<dbReference type="RefSeq" id="WP_380250073.1">
    <property type="nucleotide sequence ID" value="NZ_JBHUII010000004.1"/>
</dbReference>
<evidence type="ECO:0000313" key="3">
    <source>
        <dbReference type="Proteomes" id="UP001597294"/>
    </source>
</evidence>
<comment type="caution">
    <text evidence="2">The sequence shown here is derived from an EMBL/GenBank/DDBJ whole genome shotgun (WGS) entry which is preliminary data.</text>
</comment>
<organism evidence="2 3">
    <name type="scientific">Kiloniella antarctica</name>
    <dbReference type="NCBI Taxonomy" id="1550907"/>
    <lineage>
        <taxon>Bacteria</taxon>
        <taxon>Pseudomonadati</taxon>
        <taxon>Pseudomonadota</taxon>
        <taxon>Alphaproteobacteria</taxon>
        <taxon>Rhodospirillales</taxon>
        <taxon>Kiloniellaceae</taxon>
        <taxon>Kiloniella</taxon>
    </lineage>
</organism>
<dbReference type="Proteomes" id="UP001597294">
    <property type="component" value="Unassembled WGS sequence"/>
</dbReference>
<sequence length="55" mass="6192">MTLLHWLEVGFLYPGDIIVKKLGVTIEEDGGILRSFINMCVWGIITGTTAFYVFI</sequence>
<proteinExistence type="predicted"/>
<gene>
    <name evidence="2" type="ORF">ACFSKO_07510</name>
</gene>
<accession>A0ABW5BJ11</accession>
<dbReference type="EMBL" id="JBHUII010000004">
    <property type="protein sequence ID" value="MFD2205451.1"/>
    <property type="molecule type" value="Genomic_DNA"/>
</dbReference>
<name>A0ABW5BJ11_9PROT</name>